<comment type="caution">
    <text evidence="3">The sequence shown here is derived from an EMBL/GenBank/DDBJ whole genome shotgun (WGS) entry which is preliminary data.</text>
</comment>
<name>A0ABT8S5K8_9BURK</name>
<reference evidence="3" key="1">
    <citation type="submission" date="2023-06" db="EMBL/GenBank/DDBJ databases">
        <authorList>
            <person name="Jiang Y."/>
            <person name="Liu Q."/>
        </authorList>
    </citation>
    <scope>NUCLEOTIDE SEQUENCE</scope>
    <source>
        <strain evidence="3">CGMCC 1.12090</strain>
    </source>
</reference>
<dbReference type="Proteomes" id="UP001169027">
    <property type="component" value="Unassembled WGS sequence"/>
</dbReference>
<feature type="domain" description="UspA" evidence="2">
    <location>
        <begin position="1"/>
        <end position="145"/>
    </location>
</feature>
<dbReference type="PRINTS" id="PR01438">
    <property type="entry name" value="UNVRSLSTRESS"/>
</dbReference>
<proteinExistence type="inferred from homology"/>
<accession>A0ABT8S5K8</accession>
<dbReference type="EMBL" id="JAUKVY010000012">
    <property type="protein sequence ID" value="MDO1534204.1"/>
    <property type="molecule type" value="Genomic_DNA"/>
</dbReference>
<dbReference type="Gene3D" id="3.40.50.620">
    <property type="entry name" value="HUPs"/>
    <property type="match status" value="1"/>
</dbReference>
<dbReference type="PANTHER" id="PTHR46268">
    <property type="entry name" value="STRESS RESPONSE PROTEIN NHAX"/>
    <property type="match status" value="1"/>
</dbReference>
<evidence type="ECO:0000313" key="4">
    <source>
        <dbReference type="Proteomes" id="UP001169027"/>
    </source>
</evidence>
<dbReference type="CDD" id="cd00293">
    <property type="entry name" value="USP-like"/>
    <property type="match status" value="1"/>
</dbReference>
<evidence type="ECO:0000256" key="1">
    <source>
        <dbReference type="ARBA" id="ARBA00008791"/>
    </source>
</evidence>
<dbReference type="InterPro" id="IPR014729">
    <property type="entry name" value="Rossmann-like_a/b/a_fold"/>
</dbReference>
<dbReference type="InterPro" id="IPR006016">
    <property type="entry name" value="UspA"/>
</dbReference>
<protein>
    <submittedName>
        <fullName evidence="3">Universal stress protein</fullName>
    </submittedName>
</protein>
<organism evidence="3 4">
    <name type="scientific">Variovorax ginsengisoli</name>
    <dbReference type="NCBI Taxonomy" id="363844"/>
    <lineage>
        <taxon>Bacteria</taxon>
        <taxon>Pseudomonadati</taxon>
        <taxon>Pseudomonadota</taxon>
        <taxon>Betaproteobacteria</taxon>
        <taxon>Burkholderiales</taxon>
        <taxon>Comamonadaceae</taxon>
        <taxon>Variovorax</taxon>
    </lineage>
</organism>
<evidence type="ECO:0000313" key="3">
    <source>
        <dbReference type="EMBL" id="MDO1534204.1"/>
    </source>
</evidence>
<keyword evidence="4" id="KW-1185">Reference proteome</keyword>
<dbReference type="RefSeq" id="WP_301811572.1">
    <property type="nucleotide sequence ID" value="NZ_JAUJZH010000012.1"/>
</dbReference>
<dbReference type="InterPro" id="IPR006015">
    <property type="entry name" value="Universal_stress_UspA"/>
</dbReference>
<dbReference type="SUPFAM" id="SSF52402">
    <property type="entry name" value="Adenine nucleotide alpha hydrolases-like"/>
    <property type="match status" value="1"/>
</dbReference>
<evidence type="ECO:0000259" key="2">
    <source>
        <dbReference type="Pfam" id="PF00582"/>
    </source>
</evidence>
<comment type="similarity">
    <text evidence="1">Belongs to the universal stress protein A family.</text>
</comment>
<dbReference type="Pfam" id="PF00582">
    <property type="entry name" value="Usp"/>
    <property type="match status" value="1"/>
</dbReference>
<gene>
    <name evidence="3" type="ORF">Q2T77_18105</name>
</gene>
<dbReference type="PANTHER" id="PTHR46268:SF6">
    <property type="entry name" value="UNIVERSAL STRESS PROTEIN UP12"/>
    <property type="match status" value="1"/>
</dbReference>
<sequence>MYQRILVPLDGSETSLRGLDEAVRLALLHGARLRLVHGLNRFGRTPGHASHASYATLLPRMKQEGEALLRDARERAERHGAKDVETQLLSSLTLHLAELVAQDAMDWKADLIVAGTRGRKGIERILWGSEAQQVLRLTTVPVLLVQAPDTAASG</sequence>